<dbReference type="GeneID" id="90541970"/>
<dbReference type="RefSeq" id="XP_065330293.1">
    <property type="nucleotide sequence ID" value="XM_065474221.1"/>
</dbReference>
<dbReference type="EMBL" id="CP142732">
    <property type="protein sequence ID" value="WUR04148.1"/>
    <property type="molecule type" value="Genomic_DNA"/>
</dbReference>
<evidence type="ECO:0000313" key="2">
    <source>
        <dbReference type="EMBL" id="WUR04148.1"/>
    </source>
</evidence>
<dbReference type="Proteomes" id="UP001334084">
    <property type="component" value="Chromosome 7"/>
</dbReference>
<name>A0AAX4JE77_9MICR</name>
<accession>A0AAX4JE77</accession>
<dbReference type="KEGG" id="vnx:VNE69_07214"/>
<keyword evidence="1" id="KW-0175">Coiled coil</keyword>
<evidence type="ECO:0000256" key="1">
    <source>
        <dbReference type="SAM" id="Coils"/>
    </source>
</evidence>
<sequence length="288" mass="34246">MFDVQTKRNQKNELLKRKRVLEDLIRQLVKDNINKVKQIISTYKDTNISIPHDFPDSVIINRLDSWILQLKNLRNKQILNEIYTKQDEDYNEHITIYKLLKDTILSPVSCKNDVIIKTCSINLLNGNIKYSHLDSCSEFVSPVKCPDFPNINNLFDKPFILKIKEKEYFRNLFKIKVEGVISLFSSLEEFSEDELVCIFSERNKLSNHAHNFINLDELTNLEMHEYLEKEVLNYRNFLFSKNYTVKKKAVLINLLILGIPYFIGKFDLSYFQDTDEFYDVYWINEQCK</sequence>
<reference evidence="2" key="1">
    <citation type="journal article" date="2024" name="BMC Genomics">
        <title>Functional annotation of a divergent genome using sequence and structure-based similarity.</title>
        <authorList>
            <person name="Svedberg D."/>
            <person name="Winiger R.R."/>
            <person name="Berg A."/>
            <person name="Sharma H."/>
            <person name="Tellgren-Roth C."/>
            <person name="Debrunner-Vossbrinck B.A."/>
            <person name="Vossbrinck C.R."/>
            <person name="Barandun J."/>
        </authorList>
    </citation>
    <scope>NUCLEOTIDE SEQUENCE</scope>
    <source>
        <strain evidence="2">Illinois isolate</strain>
    </source>
</reference>
<dbReference type="AlphaFoldDB" id="A0AAX4JE77"/>
<proteinExistence type="predicted"/>
<feature type="coiled-coil region" evidence="1">
    <location>
        <begin position="4"/>
        <end position="31"/>
    </location>
</feature>
<gene>
    <name evidence="2" type="ORF">VNE69_07214</name>
</gene>
<evidence type="ECO:0000313" key="3">
    <source>
        <dbReference type="Proteomes" id="UP001334084"/>
    </source>
</evidence>
<organism evidence="2 3">
    <name type="scientific">Vairimorpha necatrix</name>
    <dbReference type="NCBI Taxonomy" id="6039"/>
    <lineage>
        <taxon>Eukaryota</taxon>
        <taxon>Fungi</taxon>
        <taxon>Fungi incertae sedis</taxon>
        <taxon>Microsporidia</taxon>
        <taxon>Nosematidae</taxon>
        <taxon>Vairimorpha</taxon>
    </lineage>
</organism>
<protein>
    <submittedName>
        <fullName evidence="2">Uncharacterized protein</fullName>
    </submittedName>
</protein>
<keyword evidence="3" id="KW-1185">Reference proteome</keyword>